<evidence type="ECO:0000256" key="1">
    <source>
        <dbReference type="SAM" id="MobiDB-lite"/>
    </source>
</evidence>
<dbReference type="Proteomes" id="UP000007115">
    <property type="component" value="Unassembled WGS sequence"/>
</dbReference>
<accession>G9N706</accession>
<dbReference type="InterPro" id="IPR031469">
    <property type="entry name" value="SesB_dom"/>
</dbReference>
<dbReference type="AlphaFoldDB" id="G9N706"/>
<reference evidence="4 5" key="1">
    <citation type="journal article" date="2011" name="Genome Biol.">
        <title>Comparative genome sequence analysis underscores mycoparasitism as the ancestral life style of Trichoderma.</title>
        <authorList>
            <person name="Kubicek C.P."/>
            <person name="Herrera-Estrella A."/>
            <person name="Seidl-Seiboth V."/>
            <person name="Martinez D.A."/>
            <person name="Druzhinina I.S."/>
            <person name="Thon M."/>
            <person name="Zeilinger S."/>
            <person name="Casas-Flores S."/>
            <person name="Horwitz B.A."/>
            <person name="Mukherjee P.K."/>
            <person name="Mukherjee M."/>
            <person name="Kredics L."/>
            <person name="Alcaraz L.D."/>
            <person name="Aerts A."/>
            <person name="Antal Z."/>
            <person name="Atanasova L."/>
            <person name="Cervantes-Badillo M.G."/>
            <person name="Challacombe J."/>
            <person name="Chertkov O."/>
            <person name="McCluskey K."/>
            <person name="Coulpier F."/>
            <person name="Deshpande N."/>
            <person name="von Doehren H."/>
            <person name="Ebbole D.J."/>
            <person name="Esquivel-Naranjo E.U."/>
            <person name="Fekete E."/>
            <person name="Flipphi M."/>
            <person name="Glaser F."/>
            <person name="Gomez-Rodriguez E.Y."/>
            <person name="Gruber S."/>
            <person name="Han C."/>
            <person name="Henrissat B."/>
            <person name="Hermosa R."/>
            <person name="Hernandez-Onate M."/>
            <person name="Karaffa L."/>
            <person name="Kosti I."/>
            <person name="Le Crom S."/>
            <person name="Lindquist E."/>
            <person name="Lucas S."/>
            <person name="Luebeck M."/>
            <person name="Luebeck P.S."/>
            <person name="Margeot A."/>
            <person name="Metz B."/>
            <person name="Misra M."/>
            <person name="Nevalainen H."/>
            <person name="Omann M."/>
            <person name="Packer N."/>
            <person name="Perrone G."/>
            <person name="Uresti-Rivera E.E."/>
            <person name="Salamov A."/>
            <person name="Schmoll M."/>
            <person name="Seiboth B."/>
            <person name="Shapiro H."/>
            <person name="Sukno S."/>
            <person name="Tamayo-Ramos J.A."/>
            <person name="Tisch D."/>
            <person name="Wiest A."/>
            <person name="Wilkinson H.H."/>
            <person name="Zhang M."/>
            <person name="Coutinho P.M."/>
            <person name="Kenerley C.M."/>
            <person name="Monte E."/>
            <person name="Baker S.E."/>
            <person name="Grigoriev I.V."/>
        </authorList>
    </citation>
    <scope>NUCLEOTIDE SEQUENCE [LARGE SCALE GENOMIC DNA]</scope>
    <source>
        <strain evidence="5">Gv29-8 / FGSC 10586</strain>
    </source>
</reference>
<feature type="compositionally biased region" description="Low complexity" evidence="1">
    <location>
        <begin position="44"/>
        <end position="55"/>
    </location>
</feature>
<feature type="compositionally biased region" description="Low complexity" evidence="1">
    <location>
        <begin position="10"/>
        <end position="23"/>
    </location>
</feature>
<feature type="region of interest" description="Disordered" evidence="1">
    <location>
        <begin position="1"/>
        <end position="79"/>
    </location>
</feature>
<feature type="transmembrane region" description="Helical" evidence="2">
    <location>
        <begin position="460"/>
        <end position="480"/>
    </location>
</feature>
<organism evidence="4 5">
    <name type="scientific">Hypocrea virens (strain Gv29-8 / FGSC 10586)</name>
    <name type="common">Gliocladium virens</name>
    <name type="synonym">Trichoderma virens</name>
    <dbReference type="NCBI Taxonomy" id="413071"/>
    <lineage>
        <taxon>Eukaryota</taxon>
        <taxon>Fungi</taxon>
        <taxon>Dikarya</taxon>
        <taxon>Ascomycota</taxon>
        <taxon>Pezizomycotina</taxon>
        <taxon>Sordariomycetes</taxon>
        <taxon>Hypocreomycetidae</taxon>
        <taxon>Hypocreales</taxon>
        <taxon>Hypocreaceae</taxon>
        <taxon>Trichoderma</taxon>
    </lineage>
</organism>
<keyword evidence="2" id="KW-0812">Transmembrane</keyword>
<evidence type="ECO:0000313" key="4">
    <source>
        <dbReference type="EMBL" id="EHK17504.1"/>
    </source>
</evidence>
<keyword evidence="2" id="KW-0472">Membrane</keyword>
<dbReference type="HOGENOM" id="CLU_551010_0_0_1"/>
<dbReference type="GeneID" id="25792028"/>
<dbReference type="InParanoid" id="G9N706"/>
<dbReference type="OMA" id="WYLIQSS"/>
<comment type="caution">
    <text evidence="4">The sequence shown here is derived from an EMBL/GenBank/DDBJ whole genome shotgun (WGS) entry which is preliminary data.</text>
</comment>
<sequence>MTSETEVTDNEASSSGSNRSHNSLIISPKDNEPTSHNSFAGDNSGIRIGASASGSNRSHNSLIISPKDNEPTSHNSFSGDNAGLQIGVNRGTINLGVNHYSSSLFASFTSGIQDTPENRSATRLKIKNRARFQHGRRPPKTIEYYTPYPTIQSKEIKRQLVELFKPLHFFDCAIAEYFQVAGSRHDQEDIQDRLHEIRQKIIKRQGNVSDQSLSPESIYLGDLGSFFENVVKSWTNPHSPQPVFNNSCQSDEQIFQYIQDALEVHYWELSLHLFSEWRQKAKSLTEDLVIRIIESVKHEILIGRSRLVSESKSGQSDITYILRGIDIRIELLDSVRLGSSPNSDRLYDLIMKEQSQSQVIEGIEESTTKVSKIVESKKETVTLMVLILIFLIVAIIPWSKAFAISWKAGGKGSTEDADFWYLIQSSIMSVLGNLIMVVPLMKKSWLSPAYTIYPFYNTGWSSMASFFGSIASVSSVLVMTQDIAQEGSGMKVKVD</sequence>
<keyword evidence="2" id="KW-1133">Transmembrane helix</keyword>
<dbReference type="EMBL" id="ABDF02000088">
    <property type="protein sequence ID" value="EHK17504.1"/>
    <property type="molecule type" value="Genomic_DNA"/>
</dbReference>
<evidence type="ECO:0000313" key="5">
    <source>
        <dbReference type="Proteomes" id="UP000007115"/>
    </source>
</evidence>
<protein>
    <recommendedName>
        <fullName evidence="3">Fungal death-pathway protein SesB domain-containing protein</fullName>
    </recommendedName>
</protein>
<evidence type="ECO:0000259" key="3">
    <source>
        <dbReference type="Pfam" id="PF17046"/>
    </source>
</evidence>
<feature type="transmembrane region" description="Helical" evidence="2">
    <location>
        <begin position="381"/>
        <end position="398"/>
    </location>
</feature>
<dbReference type="VEuPathDB" id="FungiDB:TRIVIDRAFT_226465"/>
<gene>
    <name evidence="4" type="ORF">TRIVIDRAFT_226465</name>
</gene>
<name>G9N706_HYPVG</name>
<proteinExistence type="predicted"/>
<evidence type="ECO:0000256" key="2">
    <source>
        <dbReference type="SAM" id="Phobius"/>
    </source>
</evidence>
<dbReference type="eggNOG" id="ENOG502SMR0">
    <property type="taxonomic scope" value="Eukaryota"/>
</dbReference>
<feature type="domain" description="Fungal death-pathway protein SesB" evidence="3">
    <location>
        <begin position="71"/>
        <end position="94"/>
    </location>
</feature>
<dbReference type="OrthoDB" id="3560543at2759"/>
<keyword evidence="5" id="KW-1185">Reference proteome</keyword>
<dbReference type="Pfam" id="PF17046">
    <property type="entry name" value="Ses_B"/>
    <property type="match status" value="1"/>
</dbReference>
<feature type="transmembrane region" description="Helical" evidence="2">
    <location>
        <begin position="419"/>
        <end position="440"/>
    </location>
</feature>
<dbReference type="RefSeq" id="XP_013951706.1">
    <property type="nucleotide sequence ID" value="XM_014096231.1"/>
</dbReference>